<keyword evidence="2 3" id="KW-0238">DNA-binding</keyword>
<evidence type="ECO:0000313" key="5">
    <source>
        <dbReference type="EMBL" id="BBP87154.1"/>
    </source>
</evidence>
<dbReference type="AlphaFoldDB" id="A0A5S9M4R7"/>
<dbReference type="EMBL" id="AP021906">
    <property type="protein sequence ID" value="BBP87154.1"/>
    <property type="molecule type" value="Genomic_DNA"/>
</dbReference>
<dbReference type="PANTHER" id="PTHR43479">
    <property type="entry name" value="ACREF/ENVCD OPERON REPRESSOR-RELATED"/>
    <property type="match status" value="1"/>
</dbReference>
<dbReference type="InterPro" id="IPR050624">
    <property type="entry name" value="HTH-type_Tx_Regulator"/>
</dbReference>
<evidence type="ECO:0000256" key="3">
    <source>
        <dbReference type="PROSITE-ProRule" id="PRU00335"/>
    </source>
</evidence>
<protein>
    <submittedName>
        <fullName evidence="5">Putative HTH-type transcriptional regulator YcnC</fullName>
    </submittedName>
</protein>
<proteinExistence type="predicted"/>
<gene>
    <name evidence="5" type="primary">ycnC</name>
    <name evidence="5" type="ORF">BsIDN1_07720</name>
</gene>
<dbReference type="InterPro" id="IPR009057">
    <property type="entry name" value="Homeodomain-like_sf"/>
</dbReference>
<dbReference type="Gene3D" id="1.10.357.10">
    <property type="entry name" value="Tetracycline Repressor, domain 2"/>
    <property type="match status" value="1"/>
</dbReference>
<organism evidence="5 6">
    <name type="scientific">Bacillus safensis</name>
    <dbReference type="NCBI Taxonomy" id="561879"/>
    <lineage>
        <taxon>Bacteria</taxon>
        <taxon>Bacillati</taxon>
        <taxon>Bacillota</taxon>
        <taxon>Bacilli</taxon>
        <taxon>Bacillales</taxon>
        <taxon>Bacillaceae</taxon>
        <taxon>Bacillus</taxon>
    </lineage>
</organism>
<reference evidence="5 6" key="1">
    <citation type="submission" date="2019-12" db="EMBL/GenBank/DDBJ databases">
        <title>Full genome sequence of a Bacillus safensis strain isolated from commercially available natto in Indonesia.</title>
        <authorList>
            <person name="Yoshida M."/>
            <person name="Uomi M."/>
            <person name="Waturangi D."/>
            <person name="Ekaputri J.J."/>
            <person name="Setiamarga D.H.E."/>
        </authorList>
    </citation>
    <scope>NUCLEOTIDE SEQUENCE [LARGE SCALE GENOMIC DNA]</scope>
    <source>
        <strain evidence="5 6">IDN1</strain>
    </source>
</reference>
<evidence type="ECO:0000256" key="2">
    <source>
        <dbReference type="ARBA" id="ARBA00023125"/>
    </source>
</evidence>
<name>A0A5S9M4R7_BACIA</name>
<dbReference type="InterPro" id="IPR001647">
    <property type="entry name" value="HTH_TetR"/>
</dbReference>
<feature type="domain" description="HTH tetR-type" evidence="4">
    <location>
        <begin position="2"/>
        <end position="62"/>
    </location>
</feature>
<dbReference type="PROSITE" id="PS50977">
    <property type="entry name" value="HTH_TETR_2"/>
    <property type="match status" value="1"/>
</dbReference>
<sequence length="289" mass="33563">MNEKQEEILRVSKKLFSQKGYMSVSMQSIADACKISKASIYKLFDSKEALLLELIKYNQRKMREISRIIHSETTLSKKEKFTKKIKLELEEFKENHKFLNMLSFEAFSQHSPIVIKHLRETRSIIMQRHRDIILSTYGESVAPYVWDLVIVLNGLMREFILMLAIEHKNIKLENAAEMIIGVMDRVSKKTCSIEPVLTDQLMESYLFSSQDGYDEEKKLVISYLTKIKQELHALSNGEEKDDLLSAYELLNQELSKDEPRTFLVSSLLDYLGKNSVLSQNVSQLKNIIL</sequence>
<keyword evidence="1" id="KW-0678">Repressor</keyword>
<dbReference type="PANTHER" id="PTHR43479:SF22">
    <property type="entry name" value="TRANSCRIPTIONAL REGULATOR, TETR FAMILY"/>
    <property type="match status" value="1"/>
</dbReference>
<accession>A0A5S9M4R7</accession>
<evidence type="ECO:0000259" key="4">
    <source>
        <dbReference type="PROSITE" id="PS50977"/>
    </source>
</evidence>
<dbReference type="SUPFAM" id="SSF46689">
    <property type="entry name" value="Homeodomain-like"/>
    <property type="match status" value="1"/>
</dbReference>
<feature type="DNA-binding region" description="H-T-H motif" evidence="3">
    <location>
        <begin position="25"/>
        <end position="44"/>
    </location>
</feature>
<dbReference type="PRINTS" id="PR00455">
    <property type="entry name" value="HTHTETR"/>
</dbReference>
<evidence type="ECO:0000256" key="1">
    <source>
        <dbReference type="ARBA" id="ARBA00022491"/>
    </source>
</evidence>
<dbReference type="Pfam" id="PF00440">
    <property type="entry name" value="TetR_N"/>
    <property type="match status" value="1"/>
</dbReference>
<dbReference type="Proteomes" id="UP000464658">
    <property type="component" value="Chromosome"/>
</dbReference>
<evidence type="ECO:0000313" key="6">
    <source>
        <dbReference type="Proteomes" id="UP000464658"/>
    </source>
</evidence>
<dbReference type="GO" id="GO:0003677">
    <property type="term" value="F:DNA binding"/>
    <property type="evidence" value="ECO:0007669"/>
    <property type="project" value="UniProtKB-UniRule"/>
</dbReference>